<keyword evidence="2" id="KW-1185">Reference proteome</keyword>
<dbReference type="KEGG" id="srho:HH216_14910"/>
<dbReference type="RefSeq" id="WP_169551523.1">
    <property type="nucleotide sequence ID" value="NZ_CP051677.1"/>
</dbReference>
<accession>A0A7L5DM64</accession>
<protein>
    <submittedName>
        <fullName evidence="1">Uncharacterized protein</fullName>
    </submittedName>
</protein>
<evidence type="ECO:0000313" key="1">
    <source>
        <dbReference type="EMBL" id="QJD79559.1"/>
    </source>
</evidence>
<sequence>MATEQDTRNLITSELPDRNAAGSTRIKAAALRKVLNWIVDYIKSYSPTFFNAPNGDGSALFSDNQPGLGLMRFLGNKIIGASDFGMININLAGDGFSFWQQLTATKDKLLMAVRRNGVAIGTDNPEELLHVAGRIKTFGLVAIGGTPTASLLGTGLGTGGTVSMGSGATDQAGMFIITTGSNPGATQMARISFANKVARTPTAVMISGCSTSSGNHLGKLVLYAESSSALILTASDGSILPANSTLSFYYQVIV</sequence>
<organism evidence="1 2">
    <name type="scientific">Spirosoma rhododendri</name>
    <dbReference type="NCBI Taxonomy" id="2728024"/>
    <lineage>
        <taxon>Bacteria</taxon>
        <taxon>Pseudomonadati</taxon>
        <taxon>Bacteroidota</taxon>
        <taxon>Cytophagia</taxon>
        <taxon>Cytophagales</taxon>
        <taxon>Cytophagaceae</taxon>
        <taxon>Spirosoma</taxon>
    </lineage>
</organism>
<dbReference type="Proteomes" id="UP000501128">
    <property type="component" value="Chromosome"/>
</dbReference>
<dbReference type="AlphaFoldDB" id="A0A7L5DM64"/>
<gene>
    <name evidence="1" type="ORF">HH216_14910</name>
</gene>
<proteinExistence type="predicted"/>
<dbReference type="EMBL" id="CP051677">
    <property type="protein sequence ID" value="QJD79559.1"/>
    <property type="molecule type" value="Genomic_DNA"/>
</dbReference>
<name>A0A7L5DM64_9BACT</name>
<evidence type="ECO:0000313" key="2">
    <source>
        <dbReference type="Proteomes" id="UP000501128"/>
    </source>
</evidence>
<reference evidence="1 2" key="1">
    <citation type="submission" date="2020-04" db="EMBL/GenBank/DDBJ databases">
        <title>Genome sequencing of novel species.</title>
        <authorList>
            <person name="Heo J."/>
            <person name="Kim S.-J."/>
            <person name="Kim J.-S."/>
            <person name="Hong S.-B."/>
            <person name="Kwon S.-W."/>
        </authorList>
    </citation>
    <scope>NUCLEOTIDE SEQUENCE [LARGE SCALE GENOMIC DNA]</scope>
    <source>
        <strain evidence="1 2">CJU-R4</strain>
    </source>
</reference>